<dbReference type="EMBL" id="VBWP01000005">
    <property type="protein sequence ID" value="TLG73863.1"/>
    <property type="molecule type" value="Genomic_DNA"/>
</dbReference>
<dbReference type="Gene3D" id="1.10.287.130">
    <property type="match status" value="1"/>
</dbReference>
<keyword evidence="13" id="KW-1185">Reference proteome</keyword>
<keyword evidence="5" id="KW-0808">Transferase</keyword>
<dbReference type="PROSITE" id="PS50109">
    <property type="entry name" value="HIS_KIN"/>
    <property type="match status" value="1"/>
</dbReference>
<evidence type="ECO:0000256" key="1">
    <source>
        <dbReference type="ARBA" id="ARBA00000085"/>
    </source>
</evidence>
<dbReference type="GO" id="GO:0000155">
    <property type="term" value="F:phosphorelay sensor kinase activity"/>
    <property type="evidence" value="ECO:0007669"/>
    <property type="project" value="InterPro"/>
</dbReference>
<keyword evidence="8 10" id="KW-0472">Membrane</keyword>
<evidence type="ECO:0000256" key="7">
    <source>
        <dbReference type="ARBA" id="ARBA00023012"/>
    </source>
</evidence>
<dbReference type="InterPro" id="IPR050351">
    <property type="entry name" value="BphY/WalK/GraS-like"/>
</dbReference>
<dbReference type="FunFam" id="3.30.565.10:FF:000006">
    <property type="entry name" value="Sensor histidine kinase WalK"/>
    <property type="match status" value="1"/>
</dbReference>
<dbReference type="Proteomes" id="UP000306912">
    <property type="component" value="Unassembled WGS sequence"/>
</dbReference>
<reference evidence="12 13" key="1">
    <citation type="submission" date="2019-05" db="EMBL/GenBank/DDBJ databases">
        <title>Culicoidintestinum kansasii gen. nov., sp. nov. from the gastrointestinal tract of the biting midge, Culicoides sonorensis.</title>
        <authorList>
            <person name="Neupane S."/>
            <person name="Ghosh A."/>
            <person name="Gunther S."/>
            <person name="Martin K."/>
            <person name="Zurek L."/>
        </authorList>
    </citation>
    <scope>NUCLEOTIDE SEQUENCE [LARGE SCALE GENOMIC DNA]</scope>
    <source>
        <strain evidence="12 13">CS-1</strain>
    </source>
</reference>
<dbReference type="CDD" id="cd00082">
    <property type="entry name" value="HisKA"/>
    <property type="match status" value="1"/>
</dbReference>
<dbReference type="PRINTS" id="PR00344">
    <property type="entry name" value="BCTRLSENSOR"/>
</dbReference>
<dbReference type="Pfam" id="PF00512">
    <property type="entry name" value="HisKA"/>
    <property type="match status" value="1"/>
</dbReference>
<feature type="compositionally biased region" description="Polar residues" evidence="9">
    <location>
        <begin position="89"/>
        <end position="101"/>
    </location>
</feature>
<dbReference type="InterPro" id="IPR004358">
    <property type="entry name" value="Sig_transdc_His_kin-like_C"/>
</dbReference>
<dbReference type="RefSeq" id="WP_138191000.1">
    <property type="nucleotide sequence ID" value="NZ_VBWP01000005.1"/>
</dbReference>
<keyword evidence="10" id="KW-0812">Transmembrane</keyword>
<evidence type="ECO:0000256" key="4">
    <source>
        <dbReference type="ARBA" id="ARBA00022553"/>
    </source>
</evidence>
<dbReference type="GO" id="GO:0016036">
    <property type="term" value="P:cellular response to phosphate starvation"/>
    <property type="evidence" value="ECO:0007669"/>
    <property type="project" value="TreeGrafter"/>
</dbReference>
<dbReference type="GO" id="GO:0005886">
    <property type="term" value="C:plasma membrane"/>
    <property type="evidence" value="ECO:0007669"/>
    <property type="project" value="TreeGrafter"/>
</dbReference>
<dbReference type="InterPro" id="IPR003661">
    <property type="entry name" value="HisK_dim/P_dom"/>
</dbReference>
<dbReference type="OrthoDB" id="9813151at2"/>
<dbReference type="InParanoid" id="A0A5R8QD06"/>
<evidence type="ECO:0000259" key="11">
    <source>
        <dbReference type="PROSITE" id="PS50109"/>
    </source>
</evidence>
<evidence type="ECO:0000256" key="8">
    <source>
        <dbReference type="ARBA" id="ARBA00023136"/>
    </source>
</evidence>
<evidence type="ECO:0000313" key="12">
    <source>
        <dbReference type="EMBL" id="TLG73863.1"/>
    </source>
</evidence>
<keyword evidence="6 12" id="KW-0418">Kinase</keyword>
<comment type="catalytic activity">
    <reaction evidence="1">
        <text>ATP + protein L-histidine = ADP + protein N-phospho-L-histidine.</text>
        <dbReference type="EC" id="2.7.13.3"/>
    </reaction>
</comment>
<feature type="domain" description="Histidine kinase" evidence="11">
    <location>
        <begin position="239"/>
        <end position="454"/>
    </location>
</feature>
<dbReference type="SMART" id="SM00388">
    <property type="entry name" value="HisKA"/>
    <property type="match status" value="1"/>
</dbReference>
<dbReference type="EC" id="2.7.13.3" evidence="3"/>
<dbReference type="InterPro" id="IPR036890">
    <property type="entry name" value="HATPase_C_sf"/>
</dbReference>
<dbReference type="Pfam" id="PF02518">
    <property type="entry name" value="HATPase_c"/>
    <property type="match status" value="1"/>
</dbReference>
<dbReference type="FunCoup" id="A0A5R8QD06">
    <property type="interactions" value="176"/>
</dbReference>
<organism evidence="12 13">
    <name type="scientific">Culicoidibacter larvae</name>
    <dbReference type="NCBI Taxonomy" id="2579976"/>
    <lineage>
        <taxon>Bacteria</taxon>
        <taxon>Bacillati</taxon>
        <taxon>Bacillota</taxon>
        <taxon>Culicoidibacteria</taxon>
        <taxon>Culicoidibacterales</taxon>
        <taxon>Culicoidibacteraceae</taxon>
        <taxon>Culicoidibacter</taxon>
    </lineage>
</organism>
<dbReference type="SUPFAM" id="SSF55874">
    <property type="entry name" value="ATPase domain of HSP90 chaperone/DNA topoisomerase II/histidine kinase"/>
    <property type="match status" value="1"/>
</dbReference>
<evidence type="ECO:0000256" key="5">
    <source>
        <dbReference type="ARBA" id="ARBA00022679"/>
    </source>
</evidence>
<evidence type="ECO:0000256" key="6">
    <source>
        <dbReference type="ARBA" id="ARBA00022777"/>
    </source>
</evidence>
<protein>
    <recommendedName>
        <fullName evidence="3">histidine kinase</fullName>
        <ecNumber evidence="3">2.7.13.3</ecNumber>
    </recommendedName>
</protein>
<evidence type="ECO:0000313" key="13">
    <source>
        <dbReference type="Proteomes" id="UP000306912"/>
    </source>
</evidence>
<name>A0A5R8QD06_9FIRM</name>
<dbReference type="CDD" id="cd00075">
    <property type="entry name" value="HATPase"/>
    <property type="match status" value="1"/>
</dbReference>
<feature type="transmembrane region" description="Helical" evidence="10">
    <location>
        <begin position="15"/>
        <end position="34"/>
    </location>
</feature>
<dbReference type="FunFam" id="1.10.287.130:FF:000001">
    <property type="entry name" value="Two-component sensor histidine kinase"/>
    <property type="match status" value="1"/>
</dbReference>
<dbReference type="GO" id="GO:0004721">
    <property type="term" value="F:phosphoprotein phosphatase activity"/>
    <property type="evidence" value="ECO:0007669"/>
    <property type="project" value="TreeGrafter"/>
</dbReference>
<gene>
    <name evidence="12" type="ORF">FEZ08_06930</name>
</gene>
<dbReference type="SUPFAM" id="SSF47384">
    <property type="entry name" value="Homodimeric domain of signal transducing histidine kinase"/>
    <property type="match status" value="1"/>
</dbReference>
<keyword evidence="7" id="KW-0902">Two-component regulatory system</keyword>
<feature type="region of interest" description="Disordered" evidence="9">
    <location>
        <begin position="73"/>
        <end position="105"/>
    </location>
</feature>
<dbReference type="PANTHER" id="PTHR45453">
    <property type="entry name" value="PHOSPHATE REGULON SENSOR PROTEIN PHOR"/>
    <property type="match status" value="1"/>
</dbReference>
<dbReference type="PANTHER" id="PTHR45453:SF1">
    <property type="entry name" value="PHOSPHATE REGULON SENSOR PROTEIN PHOR"/>
    <property type="match status" value="1"/>
</dbReference>
<evidence type="ECO:0000256" key="10">
    <source>
        <dbReference type="SAM" id="Phobius"/>
    </source>
</evidence>
<proteinExistence type="predicted"/>
<dbReference type="InterPro" id="IPR003594">
    <property type="entry name" value="HATPase_dom"/>
</dbReference>
<comment type="subcellular location">
    <subcellularLocation>
        <location evidence="2">Membrane</location>
    </subcellularLocation>
</comment>
<feature type="transmembrane region" description="Helical" evidence="10">
    <location>
        <begin position="196"/>
        <end position="218"/>
    </location>
</feature>
<evidence type="ECO:0000256" key="2">
    <source>
        <dbReference type="ARBA" id="ARBA00004370"/>
    </source>
</evidence>
<keyword evidence="10" id="KW-1133">Transmembrane helix</keyword>
<accession>A0A5R8QD06</accession>
<sequence>MREQKLIQRQLVKGMLYNFLAFTLVFSAFGAIIFSQMSNALYSKVDNDLRSTMELMQSNEAFFNKELYGKDFGPRKDDGPKDIGIGENVDTSKNSDSTENMQPPIDDAKDSFRVAKIIRDQDGNILNSGSLGQSAYDNYYSHLAFDPAQADGTIFAVAINNNQFRELSFPITVDGTDYYVQLLINVDGEQNTLSNFVQILSICVVLFVILSITISYLLSRRTMKPILEAWHRQNEFVENASHELRTPLTVIQNKQELLLTKPNEKIINESEAIAITLSEVRRLAKLTSDLLTLARAESGQTELEKESFNINEVIRNIAMPYSDIAEAEEKTVTFDMADELMIHADKARIQQLIIILLDNAIKYTPAGGSITIETAKKDSKIEISIADTGVGVSDESLKQIFNRFYREDKARSRAQGGSGLGLSIASWIVESHDGSIKAVHNQPKGTRFLIKLPK</sequence>
<dbReference type="Gene3D" id="3.30.565.10">
    <property type="entry name" value="Histidine kinase-like ATPase, C-terminal domain"/>
    <property type="match status" value="1"/>
</dbReference>
<comment type="caution">
    <text evidence="12">The sequence shown here is derived from an EMBL/GenBank/DDBJ whole genome shotgun (WGS) entry which is preliminary data.</text>
</comment>
<evidence type="ECO:0000256" key="3">
    <source>
        <dbReference type="ARBA" id="ARBA00012438"/>
    </source>
</evidence>
<dbReference type="SMART" id="SM00387">
    <property type="entry name" value="HATPase_c"/>
    <property type="match status" value="1"/>
</dbReference>
<evidence type="ECO:0000256" key="9">
    <source>
        <dbReference type="SAM" id="MobiDB-lite"/>
    </source>
</evidence>
<dbReference type="AlphaFoldDB" id="A0A5R8QD06"/>
<dbReference type="InterPro" id="IPR005467">
    <property type="entry name" value="His_kinase_dom"/>
</dbReference>
<keyword evidence="4" id="KW-0597">Phosphoprotein</keyword>
<dbReference type="InterPro" id="IPR036097">
    <property type="entry name" value="HisK_dim/P_sf"/>
</dbReference>